<dbReference type="Gene3D" id="3.40.50.300">
    <property type="entry name" value="P-loop containing nucleotide triphosphate hydrolases"/>
    <property type="match status" value="1"/>
</dbReference>
<evidence type="ECO:0000313" key="3">
    <source>
        <dbReference type="Proteomes" id="UP000016928"/>
    </source>
</evidence>
<evidence type="ECO:0000256" key="1">
    <source>
        <dbReference type="SAM" id="Phobius"/>
    </source>
</evidence>
<feature type="non-terminal residue" evidence="2">
    <location>
        <position position="1"/>
    </location>
</feature>
<dbReference type="OrthoDB" id="3522001at2759"/>
<keyword evidence="1" id="KW-1133">Transmembrane helix</keyword>
<dbReference type="STRING" id="1229664.N4TLN0"/>
<proteinExistence type="predicted"/>
<gene>
    <name evidence="2" type="ORF">FOC1_g10000041</name>
</gene>
<evidence type="ECO:0008006" key="4">
    <source>
        <dbReference type="Google" id="ProtNLM"/>
    </source>
</evidence>
<organism evidence="2 3">
    <name type="scientific">Fusarium oxysporum f. sp. cubense (strain race 1)</name>
    <name type="common">Panama disease fungus</name>
    <dbReference type="NCBI Taxonomy" id="1229664"/>
    <lineage>
        <taxon>Eukaryota</taxon>
        <taxon>Fungi</taxon>
        <taxon>Dikarya</taxon>
        <taxon>Ascomycota</taxon>
        <taxon>Pezizomycotina</taxon>
        <taxon>Sordariomycetes</taxon>
        <taxon>Hypocreomycetidae</taxon>
        <taxon>Hypocreales</taxon>
        <taxon>Nectriaceae</taxon>
        <taxon>Fusarium</taxon>
        <taxon>Fusarium oxysporum species complex</taxon>
    </lineage>
</organism>
<keyword evidence="1" id="KW-0472">Membrane</keyword>
<dbReference type="VEuPathDB" id="FungiDB:FOC1_g10000041"/>
<sequence length="76" mass="8280">KATWRSDKQAECIQSIMALKADQTAINMLPTRAGKSILFMLPAIMQDTGISIVVVLFVALMDDLVARATDMGVNCH</sequence>
<dbReference type="AlphaFoldDB" id="N4TLN0"/>
<accession>N4TLN0</accession>
<dbReference type="SUPFAM" id="SSF52540">
    <property type="entry name" value="P-loop containing nucleoside triphosphate hydrolases"/>
    <property type="match status" value="1"/>
</dbReference>
<keyword evidence="1" id="KW-0812">Transmembrane</keyword>
<name>N4TLN0_FUSC1</name>
<reference evidence="3" key="2">
    <citation type="journal article" date="2014" name="PLoS ONE">
        <title>Genome and Transcriptome Analysis of the Fungal Pathogen Fusarium oxysporum f. sp. cubense Causing Banana Vascular Wilt Disease.</title>
        <authorList>
            <person name="Guo L."/>
            <person name="Han L."/>
            <person name="Yang L."/>
            <person name="Zeng H."/>
            <person name="Fan D."/>
            <person name="Zhu Y."/>
            <person name="Feng Y."/>
            <person name="Wang G."/>
            <person name="Peng C."/>
            <person name="Jiang X."/>
            <person name="Zhou D."/>
            <person name="Ni P."/>
            <person name="Liang C."/>
            <person name="Liu L."/>
            <person name="Wang J."/>
            <person name="Mao C."/>
            <person name="Fang X."/>
            <person name="Peng M."/>
            <person name="Huang J."/>
        </authorList>
    </citation>
    <scope>NUCLEOTIDE SEQUENCE [LARGE SCALE GENOMIC DNA]</scope>
    <source>
        <strain evidence="3">race 1</strain>
    </source>
</reference>
<feature type="transmembrane region" description="Helical" evidence="1">
    <location>
        <begin position="37"/>
        <end position="61"/>
    </location>
</feature>
<reference evidence="3" key="1">
    <citation type="submission" date="2012-09" db="EMBL/GenBank/DDBJ databases">
        <title>Genome sequencing and comparative transcriptomics of race 1 and race 4 of banana pathogen: Fusarium oxysporum f. sp. cubense.</title>
        <authorList>
            <person name="Fang X."/>
            <person name="Huang J."/>
        </authorList>
    </citation>
    <scope>NUCLEOTIDE SEQUENCE [LARGE SCALE GENOMIC DNA]</scope>
    <source>
        <strain evidence="3">race 1</strain>
    </source>
</reference>
<dbReference type="InterPro" id="IPR027417">
    <property type="entry name" value="P-loop_NTPase"/>
</dbReference>
<protein>
    <recommendedName>
        <fullName evidence="4">DEAD/DEAH box helicase domain-containing protein</fullName>
    </recommendedName>
</protein>
<dbReference type="EMBL" id="KB731097">
    <property type="protein sequence ID" value="ENH63564.1"/>
    <property type="molecule type" value="Genomic_DNA"/>
</dbReference>
<dbReference type="HOGENOM" id="CLU_2661191_0_0_1"/>
<evidence type="ECO:0000313" key="2">
    <source>
        <dbReference type="EMBL" id="ENH63564.1"/>
    </source>
</evidence>
<dbReference type="Proteomes" id="UP000016928">
    <property type="component" value="Unassembled WGS sequence"/>
</dbReference>